<feature type="region of interest" description="Disordered" evidence="1">
    <location>
        <begin position="185"/>
        <end position="204"/>
    </location>
</feature>
<dbReference type="Pfam" id="PF15992">
    <property type="entry name" value="DUF4769"/>
    <property type="match status" value="1"/>
</dbReference>
<proteinExistence type="predicted"/>
<feature type="compositionally biased region" description="Low complexity" evidence="1">
    <location>
        <begin position="143"/>
        <end position="153"/>
    </location>
</feature>
<organism evidence="2 3">
    <name type="scientific">Glossina pallidipes</name>
    <name type="common">Tsetse fly</name>
    <dbReference type="NCBI Taxonomy" id="7398"/>
    <lineage>
        <taxon>Eukaryota</taxon>
        <taxon>Metazoa</taxon>
        <taxon>Ecdysozoa</taxon>
        <taxon>Arthropoda</taxon>
        <taxon>Hexapoda</taxon>
        <taxon>Insecta</taxon>
        <taxon>Pterygota</taxon>
        <taxon>Neoptera</taxon>
        <taxon>Endopterygota</taxon>
        <taxon>Diptera</taxon>
        <taxon>Brachycera</taxon>
        <taxon>Muscomorpha</taxon>
        <taxon>Hippoboscoidea</taxon>
        <taxon>Glossinidae</taxon>
        <taxon>Glossina</taxon>
    </lineage>
</organism>
<dbReference type="VEuPathDB" id="VectorBase:GPAI004576"/>
<evidence type="ECO:0000313" key="2">
    <source>
        <dbReference type="EnsemblMetazoa" id="GPAI004576-PA"/>
    </source>
</evidence>
<protein>
    <submittedName>
        <fullName evidence="2">Uncharacterized protein</fullName>
    </submittedName>
</protein>
<dbReference type="PANTHER" id="PTHR31025">
    <property type="entry name" value="SI:CH211-196P9.1-RELATED"/>
    <property type="match status" value="1"/>
</dbReference>
<sequence>MNMNEEYLEIQEVDDMRQVCDEQQIKSDKQERSQKEQQFLQLRPADFEAHCDDVMLKKLLTKFQMHFIYPLLKASDITYRSLRYLSVDDINSSIRSIGHRAEFREKLFTWRRKRYRTNDVIIEYDKSSVAQHTNEVSNGSMSNVEQQLQQNEQQVKEEAEKHCSSFSNQLTSTSSTSAAACRNLNKNQKRNASNSTDETFDAESDVNENAIEVKRAKLLDSCVELRDMHLNVHLNVKELLEESLLGPVMKTFYQKHGHLERKHRDELIQIIVDYVTSNEIKLHCSDFMKITDMIVNLFPSENESRDYYFINRKGKRNPMGRLYTKYYNTLKRLRVRGLQQDSATVQTTIESMSNSSGQRYKDATTNDSTNILLIDDELQELTQLDDASLKAIKSFLQCQGIRWNDVKRMWPKTYLARQQDIESLTTKDVLEEWPKYVADKGIELFDVDFRIKYPNTGDLLQKKWEHFEKKIFSYYQKNIKDETCKNLFALCKAKQSSDYEAYILIVLLNGVMLPTARYHDCSGNRRKISIAEAAELFALRLSSLNELDEKRDEILMKYGDPQSDLFPMILIVSDNYVIYVQFDSVIYEFPDFLSALDSCMKIFRVLNLPYPTGNEYTWTFIQRYFYELQFDEDSKCPLMSSLLSYLNC</sequence>
<feature type="region of interest" description="Disordered" evidence="1">
    <location>
        <begin position="135"/>
        <end position="170"/>
    </location>
</feature>
<dbReference type="PANTHER" id="PTHR31025:SF9">
    <property type="entry name" value="SI:DKEY-286J15.1"/>
    <property type="match status" value="1"/>
</dbReference>
<keyword evidence="3" id="KW-1185">Reference proteome</keyword>
<evidence type="ECO:0000256" key="1">
    <source>
        <dbReference type="SAM" id="MobiDB-lite"/>
    </source>
</evidence>
<reference evidence="3" key="1">
    <citation type="submission" date="2014-03" db="EMBL/GenBank/DDBJ databases">
        <authorList>
            <person name="Aksoy S."/>
            <person name="Warren W."/>
            <person name="Wilson R.K."/>
        </authorList>
    </citation>
    <scope>NUCLEOTIDE SEQUENCE [LARGE SCALE GENOMIC DNA]</scope>
    <source>
        <strain evidence="3">IAEA</strain>
    </source>
</reference>
<evidence type="ECO:0000313" key="3">
    <source>
        <dbReference type="Proteomes" id="UP000092445"/>
    </source>
</evidence>
<feature type="compositionally biased region" description="Polar residues" evidence="1">
    <location>
        <begin position="185"/>
        <end position="197"/>
    </location>
</feature>
<accession>A0A1A9Z5M4</accession>
<dbReference type="EnsemblMetazoa" id="GPAI004576-RA">
    <property type="protein sequence ID" value="GPAI004576-PA"/>
    <property type="gene ID" value="GPAI004576"/>
</dbReference>
<feature type="compositionally biased region" description="Basic and acidic residues" evidence="1">
    <location>
        <begin position="154"/>
        <end position="163"/>
    </location>
</feature>
<name>A0A1A9Z5M4_GLOPL</name>
<dbReference type="InterPro" id="IPR031934">
    <property type="entry name" value="DUF4769"/>
</dbReference>
<dbReference type="AlphaFoldDB" id="A0A1A9Z5M4"/>
<reference evidence="2" key="2">
    <citation type="submission" date="2020-05" db="UniProtKB">
        <authorList>
            <consortium name="EnsemblMetazoa"/>
        </authorList>
    </citation>
    <scope>IDENTIFICATION</scope>
    <source>
        <strain evidence="2">IAEA</strain>
    </source>
</reference>
<dbReference type="Proteomes" id="UP000092445">
    <property type="component" value="Unassembled WGS sequence"/>
</dbReference>